<evidence type="ECO:0000313" key="2">
    <source>
        <dbReference type="EMBL" id="CAB3364560.1"/>
    </source>
</evidence>
<dbReference type="PANTHER" id="PTHR23313">
    <property type="entry name" value="TSEC1-RELATED"/>
    <property type="match status" value="1"/>
</dbReference>
<organism evidence="2 3">
    <name type="scientific">Cloeon dipterum</name>
    <dbReference type="NCBI Taxonomy" id="197152"/>
    <lineage>
        <taxon>Eukaryota</taxon>
        <taxon>Metazoa</taxon>
        <taxon>Ecdysozoa</taxon>
        <taxon>Arthropoda</taxon>
        <taxon>Hexapoda</taxon>
        <taxon>Insecta</taxon>
        <taxon>Pterygota</taxon>
        <taxon>Palaeoptera</taxon>
        <taxon>Ephemeroptera</taxon>
        <taxon>Pisciforma</taxon>
        <taxon>Baetidae</taxon>
        <taxon>Cloeon</taxon>
    </lineage>
</organism>
<sequence length="289" mass="33041">MEGNLLKRDKQQFQINEELELRTRLLMKEAECILKDTPGQLKKDNDAQLSDIASKIYIPITVGVDNNDLPKKNAEKHLTSHNDFHSEPELRFLRAKVKILTAEIEKLKDDGIKKVDELKMMDSNLQSLKEERNKATQQLSVSENKVARAQNALSEQSNSIKMLESIKTKLTHDLAAAKKEAKLSSQHATTMELRMNRALEEVENLKTALHMRRGQDKEEQVVQRKTLGSQTAMIQKLERQQAELVMAFQRQLMLCHNLQRQKELQAATAALNIADSKFTDMLQGTRSNQ</sequence>
<dbReference type="EMBL" id="CADEPI010000016">
    <property type="protein sequence ID" value="CAB3364560.1"/>
    <property type="molecule type" value="Genomic_DNA"/>
</dbReference>
<gene>
    <name evidence="2" type="ORF">CLODIP_2_CD09220</name>
</gene>
<dbReference type="OrthoDB" id="269872at2759"/>
<accession>A0A8S1C723</accession>
<feature type="coiled-coil region" evidence="1">
    <location>
        <begin position="90"/>
        <end position="208"/>
    </location>
</feature>
<reference evidence="2 3" key="1">
    <citation type="submission" date="2020-04" db="EMBL/GenBank/DDBJ databases">
        <authorList>
            <person name="Alioto T."/>
            <person name="Alioto T."/>
            <person name="Gomez Garrido J."/>
        </authorList>
    </citation>
    <scope>NUCLEOTIDE SEQUENCE [LARGE SCALE GENOMIC DNA]</scope>
</reference>
<name>A0A8S1C723_9INSE</name>
<keyword evidence="3" id="KW-1185">Reference proteome</keyword>
<comment type="caution">
    <text evidence="2">The sequence shown here is derived from an EMBL/GenBank/DDBJ whole genome shotgun (WGS) entry which is preliminary data.</text>
</comment>
<evidence type="ECO:0000313" key="3">
    <source>
        <dbReference type="Proteomes" id="UP000494165"/>
    </source>
</evidence>
<protein>
    <submittedName>
        <fullName evidence="2">Uncharacterized protein</fullName>
    </submittedName>
</protein>
<dbReference type="PANTHER" id="PTHR23313:SF0">
    <property type="entry name" value="TESTIS-EXPRESSED PROTEIN 9"/>
    <property type="match status" value="1"/>
</dbReference>
<dbReference type="Proteomes" id="UP000494165">
    <property type="component" value="Unassembled WGS sequence"/>
</dbReference>
<proteinExistence type="predicted"/>
<evidence type="ECO:0000256" key="1">
    <source>
        <dbReference type="SAM" id="Coils"/>
    </source>
</evidence>
<keyword evidence="1" id="KW-0175">Coiled coil</keyword>
<dbReference type="AlphaFoldDB" id="A0A8S1C723"/>